<dbReference type="OMA" id="ETSWRWA"/>
<dbReference type="InterPro" id="IPR021243">
    <property type="entry name" value="DUF2804"/>
</dbReference>
<feature type="region of interest" description="Disordered" evidence="1">
    <location>
        <begin position="1"/>
        <end position="28"/>
    </location>
</feature>
<proteinExistence type="predicted"/>
<dbReference type="PANTHER" id="PTHR35868">
    <property type="entry name" value="DUF2804 DOMAIN-CONTAINING PROTEIN-RELATED"/>
    <property type="match status" value="1"/>
</dbReference>
<dbReference type="KEGG" id="dfa:DFA_05211"/>
<evidence type="ECO:0000256" key="1">
    <source>
        <dbReference type="SAM" id="MobiDB-lite"/>
    </source>
</evidence>
<dbReference type="EMBL" id="GL883008">
    <property type="protein sequence ID" value="EGG23081.1"/>
    <property type="molecule type" value="Genomic_DNA"/>
</dbReference>
<dbReference type="AlphaFoldDB" id="F4PNM8"/>
<accession>F4PNM8</accession>
<dbReference type="PANTHER" id="PTHR35868:SF1">
    <property type="entry name" value="DUF2804 DOMAIN-CONTAINING PROTEIN"/>
    <property type="match status" value="1"/>
</dbReference>
<dbReference type="RefSeq" id="XP_004360932.1">
    <property type="nucleotide sequence ID" value="XM_004360875.1"/>
</dbReference>
<evidence type="ECO:0000313" key="3">
    <source>
        <dbReference type="Proteomes" id="UP000007797"/>
    </source>
</evidence>
<dbReference type="OrthoDB" id="4763727at2759"/>
<dbReference type="Pfam" id="PF10974">
    <property type="entry name" value="DUF2804"/>
    <property type="match status" value="1"/>
</dbReference>
<dbReference type="GeneID" id="14875279"/>
<name>F4PNM8_CACFS</name>
<evidence type="ECO:0000313" key="2">
    <source>
        <dbReference type="EMBL" id="EGG23081.1"/>
    </source>
</evidence>
<protein>
    <recommendedName>
        <fullName evidence="4">DUF2804 domain-containing protein</fullName>
    </recommendedName>
</protein>
<sequence>MTEQQETTVVAPSTTTATTIESIPSSSSSSSVVVVPVDEAASSSNNTTDKGNHNKECVNQDASCEHYVKKYTPYLDIELKNQVEIIDQDDLLDNEGKLKKGGWARQPCLNYNPSSLTSFRKGYRLKEWNYYGFVTDKFYLAVAVANLGYVNNYQTFFIEFDKPNNIIKDDVINTSFVTKGMQLPADSSAPGVHIDYTSKKFSLKFEVTNNGNGNDIKHNIKIKSKKMKLDADITLDLSPNRESIVLVTPIGKENFYYNRKVNLIPVVAGSKLQVGDTDYLAESPDRQYNFTYGLMDWGRGCWDYSSFWLWSSAWGVTADGRPVGLNLGAGFGNLTTHTENCVNIDGRIHKLGQVDIKYNPKDTAKPWLFECKHGRFGGNPVVFTPFIKKVESNNFGIISSSFDQIMGNFKGDIILDDGEVISVDLYGFSEVHFARW</sequence>
<reference evidence="3" key="1">
    <citation type="journal article" date="2011" name="Genome Res.">
        <title>Phylogeny-wide analysis of social amoeba genomes highlights ancient origins for complex intercellular communication.</title>
        <authorList>
            <person name="Heidel A.J."/>
            <person name="Lawal H.M."/>
            <person name="Felder M."/>
            <person name="Schilde C."/>
            <person name="Helps N.R."/>
            <person name="Tunggal B."/>
            <person name="Rivero F."/>
            <person name="John U."/>
            <person name="Schleicher M."/>
            <person name="Eichinger L."/>
            <person name="Platzer M."/>
            <person name="Noegel A.A."/>
            <person name="Schaap P."/>
            <person name="Gloeckner G."/>
        </authorList>
    </citation>
    <scope>NUCLEOTIDE SEQUENCE [LARGE SCALE GENOMIC DNA]</scope>
    <source>
        <strain evidence="3">SH3</strain>
    </source>
</reference>
<gene>
    <name evidence="2" type="ORF">DFA_05211</name>
</gene>
<keyword evidence="3" id="KW-1185">Reference proteome</keyword>
<organism evidence="2 3">
    <name type="scientific">Cavenderia fasciculata</name>
    <name type="common">Slime mold</name>
    <name type="synonym">Dictyostelium fasciculatum</name>
    <dbReference type="NCBI Taxonomy" id="261658"/>
    <lineage>
        <taxon>Eukaryota</taxon>
        <taxon>Amoebozoa</taxon>
        <taxon>Evosea</taxon>
        <taxon>Eumycetozoa</taxon>
        <taxon>Dictyostelia</taxon>
        <taxon>Acytosteliales</taxon>
        <taxon>Cavenderiaceae</taxon>
        <taxon>Cavenderia</taxon>
    </lineage>
</organism>
<evidence type="ECO:0008006" key="4">
    <source>
        <dbReference type="Google" id="ProtNLM"/>
    </source>
</evidence>
<dbReference type="Proteomes" id="UP000007797">
    <property type="component" value="Unassembled WGS sequence"/>
</dbReference>